<sequence>MLWLATDASVDEQKQLTGIGIHLYNSTKTINEQQGQPLPYQDNHHAEFQAVLLGVQLIAAKYAQQADVVVLQTDSQLVKDSLEKRYAKHYGPETAAILAVTDQFNLFLVKLVTDHTNRAAHQLARQAIYGLN</sequence>
<dbReference type="OrthoDB" id="7845843at2"/>
<dbReference type="AlphaFoldDB" id="A0A0R2BI91"/>
<dbReference type="EMBL" id="AYYK01000004">
    <property type="protein sequence ID" value="KRM79246.1"/>
    <property type="molecule type" value="Genomic_DNA"/>
</dbReference>
<dbReference type="Pfam" id="PF13456">
    <property type="entry name" value="RVT_3"/>
    <property type="match status" value="1"/>
</dbReference>
<evidence type="ECO:0000313" key="2">
    <source>
        <dbReference type="EMBL" id="KRM79246.1"/>
    </source>
</evidence>
<organism evidence="2 3">
    <name type="scientific">Lapidilactobacillus dextrinicus DSM 20335</name>
    <dbReference type="NCBI Taxonomy" id="1423738"/>
    <lineage>
        <taxon>Bacteria</taxon>
        <taxon>Bacillati</taxon>
        <taxon>Bacillota</taxon>
        <taxon>Bacilli</taxon>
        <taxon>Lactobacillales</taxon>
        <taxon>Lactobacillaceae</taxon>
        <taxon>Lapidilactobacillus</taxon>
    </lineage>
</organism>
<dbReference type="SUPFAM" id="SSF53098">
    <property type="entry name" value="Ribonuclease H-like"/>
    <property type="match status" value="1"/>
</dbReference>
<dbReference type="GO" id="GO:0003676">
    <property type="term" value="F:nucleic acid binding"/>
    <property type="evidence" value="ECO:0007669"/>
    <property type="project" value="InterPro"/>
</dbReference>
<name>A0A0R2BI91_9LACO</name>
<accession>A0A0R2BI91</accession>
<dbReference type="PATRIC" id="fig|1423738.3.peg.1435"/>
<evidence type="ECO:0000259" key="1">
    <source>
        <dbReference type="PROSITE" id="PS50879"/>
    </source>
</evidence>
<dbReference type="RefSeq" id="WP_057755097.1">
    <property type="nucleotide sequence ID" value="NZ_AYYK01000004.1"/>
</dbReference>
<dbReference type="STRING" id="1423738.FC84_GL001420"/>
<proteinExistence type="predicted"/>
<gene>
    <name evidence="2" type="ORF">FC84_GL001420</name>
</gene>
<dbReference type="Gene3D" id="3.30.420.10">
    <property type="entry name" value="Ribonuclease H-like superfamily/Ribonuclease H"/>
    <property type="match status" value="1"/>
</dbReference>
<keyword evidence="3" id="KW-1185">Reference proteome</keyword>
<comment type="caution">
    <text evidence="2">The sequence shown here is derived from an EMBL/GenBank/DDBJ whole genome shotgun (WGS) entry which is preliminary data.</text>
</comment>
<dbReference type="InterPro" id="IPR012337">
    <property type="entry name" value="RNaseH-like_sf"/>
</dbReference>
<dbReference type="GO" id="GO:0004523">
    <property type="term" value="F:RNA-DNA hybrid ribonuclease activity"/>
    <property type="evidence" value="ECO:0007669"/>
    <property type="project" value="InterPro"/>
</dbReference>
<dbReference type="InterPro" id="IPR036397">
    <property type="entry name" value="RNaseH_sf"/>
</dbReference>
<feature type="domain" description="RNase H type-1" evidence="1">
    <location>
        <begin position="1"/>
        <end position="129"/>
    </location>
</feature>
<dbReference type="PROSITE" id="PS50879">
    <property type="entry name" value="RNASE_H_1"/>
    <property type="match status" value="1"/>
</dbReference>
<reference evidence="2 3" key="1">
    <citation type="journal article" date="2015" name="Genome Announc.">
        <title>Expanding the biotechnology potential of lactobacilli through comparative genomics of 213 strains and associated genera.</title>
        <authorList>
            <person name="Sun Z."/>
            <person name="Harris H.M."/>
            <person name="McCann A."/>
            <person name="Guo C."/>
            <person name="Argimon S."/>
            <person name="Zhang W."/>
            <person name="Yang X."/>
            <person name="Jeffery I.B."/>
            <person name="Cooney J.C."/>
            <person name="Kagawa T.F."/>
            <person name="Liu W."/>
            <person name="Song Y."/>
            <person name="Salvetti E."/>
            <person name="Wrobel A."/>
            <person name="Rasinkangas P."/>
            <person name="Parkhill J."/>
            <person name="Rea M.C."/>
            <person name="O'Sullivan O."/>
            <person name="Ritari J."/>
            <person name="Douillard F.P."/>
            <person name="Paul Ross R."/>
            <person name="Yang R."/>
            <person name="Briner A.E."/>
            <person name="Felis G.E."/>
            <person name="de Vos W.M."/>
            <person name="Barrangou R."/>
            <person name="Klaenhammer T.R."/>
            <person name="Caufield P.W."/>
            <person name="Cui Y."/>
            <person name="Zhang H."/>
            <person name="O'Toole P.W."/>
        </authorList>
    </citation>
    <scope>NUCLEOTIDE SEQUENCE [LARGE SCALE GENOMIC DNA]</scope>
    <source>
        <strain evidence="2 3">DSM 20335</strain>
    </source>
</reference>
<dbReference type="InterPro" id="IPR002156">
    <property type="entry name" value="RNaseH_domain"/>
</dbReference>
<dbReference type="Proteomes" id="UP000051813">
    <property type="component" value="Unassembled WGS sequence"/>
</dbReference>
<evidence type="ECO:0000313" key="3">
    <source>
        <dbReference type="Proteomes" id="UP000051813"/>
    </source>
</evidence>
<protein>
    <recommendedName>
        <fullName evidence="1">RNase H type-1 domain-containing protein</fullName>
    </recommendedName>
</protein>